<dbReference type="Proteomes" id="UP000799777">
    <property type="component" value="Unassembled WGS sequence"/>
</dbReference>
<name>A0A9P4LPW8_9PLEO</name>
<evidence type="ECO:0000313" key="2">
    <source>
        <dbReference type="EMBL" id="KAF2032132.1"/>
    </source>
</evidence>
<organism evidence="2 3">
    <name type="scientific">Setomelanomma holmii</name>
    <dbReference type="NCBI Taxonomy" id="210430"/>
    <lineage>
        <taxon>Eukaryota</taxon>
        <taxon>Fungi</taxon>
        <taxon>Dikarya</taxon>
        <taxon>Ascomycota</taxon>
        <taxon>Pezizomycotina</taxon>
        <taxon>Dothideomycetes</taxon>
        <taxon>Pleosporomycetidae</taxon>
        <taxon>Pleosporales</taxon>
        <taxon>Pleosporineae</taxon>
        <taxon>Phaeosphaeriaceae</taxon>
        <taxon>Setomelanomma</taxon>
    </lineage>
</organism>
<dbReference type="OrthoDB" id="5135333at2759"/>
<evidence type="ECO:0000313" key="3">
    <source>
        <dbReference type="Proteomes" id="UP000799777"/>
    </source>
</evidence>
<evidence type="ECO:0000259" key="1">
    <source>
        <dbReference type="Pfam" id="PF06985"/>
    </source>
</evidence>
<accession>A0A9P4LPW8</accession>
<feature type="non-terminal residue" evidence="2">
    <location>
        <position position="206"/>
    </location>
</feature>
<proteinExistence type="predicted"/>
<feature type="domain" description="Heterokaryon incompatibility" evidence="1">
    <location>
        <begin position="42"/>
        <end position="189"/>
    </location>
</feature>
<gene>
    <name evidence="2" type="ORF">EK21DRAFT_45831</name>
</gene>
<dbReference type="AlphaFoldDB" id="A0A9P4LPW8"/>
<feature type="non-terminal residue" evidence="2">
    <location>
        <position position="1"/>
    </location>
</feature>
<keyword evidence="3" id="KW-1185">Reference proteome</keyword>
<dbReference type="EMBL" id="ML978175">
    <property type="protein sequence ID" value="KAF2032132.1"/>
    <property type="molecule type" value="Genomic_DNA"/>
</dbReference>
<dbReference type="PANTHER" id="PTHR33112">
    <property type="entry name" value="DOMAIN PROTEIN, PUTATIVE-RELATED"/>
    <property type="match status" value="1"/>
</dbReference>
<reference evidence="2" key="1">
    <citation type="journal article" date="2020" name="Stud. Mycol.">
        <title>101 Dothideomycetes genomes: a test case for predicting lifestyles and emergence of pathogens.</title>
        <authorList>
            <person name="Haridas S."/>
            <person name="Albert R."/>
            <person name="Binder M."/>
            <person name="Bloem J."/>
            <person name="Labutti K."/>
            <person name="Salamov A."/>
            <person name="Andreopoulos B."/>
            <person name="Baker S."/>
            <person name="Barry K."/>
            <person name="Bills G."/>
            <person name="Bluhm B."/>
            <person name="Cannon C."/>
            <person name="Castanera R."/>
            <person name="Culley D."/>
            <person name="Daum C."/>
            <person name="Ezra D."/>
            <person name="Gonzalez J."/>
            <person name="Henrissat B."/>
            <person name="Kuo A."/>
            <person name="Liang C."/>
            <person name="Lipzen A."/>
            <person name="Lutzoni F."/>
            <person name="Magnuson J."/>
            <person name="Mondo S."/>
            <person name="Nolan M."/>
            <person name="Ohm R."/>
            <person name="Pangilinan J."/>
            <person name="Park H.-J."/>
            <person name="Ramirez L."/>
            <person name="Alfaro M."/>
            <person name="Sun H."/>
            <person name="Tritt A."/>
            <person name="Yoshinaga Y."/>
            <person name="Zwiers L.-H."/>
            <person name="Turgeon B."/>
            <person name="Goodwin S."/>
            <person name="Spatafora J."/>
            <person name="Crous P."/>
            <person name="Grigoriev I."/>
        </authorList>
    </citation>
    <scope>NUCLEOTIDE SEQUENCE</scope>
    <source>
        <strain evidence="2">CBS 110217</strain>
    </source>
</reference>
<comment type="caution">
    <text evidence="2">The sequence shown here is derived from an EMBL/GenBank/DDBJ whole genome shotgun (WGS) entry which is preliminary data.</text>
</comment>
<dbReference type="InterPro" id="IPR010730">
    <property type="entry name" value="HET"/>
</dbReference>
<sequence>WIDQDASSHHEISSARSALPDGFRVIDIELGCIMKVSSDCQYAALSYVWGQKYPEEIEATLDNLDALCTPGHLYRIDLPKTIVDAISLCQKLSISYLWVDRLCIVQDDAAQKHDQISAMDAIYSSAVLTICAAAGNSSRSGLPGVGITKRPFSRMNLALSDIEIVPILTAFRECLADGQWLERGWTFQESLLGGRLLIFTDWQIFY</sequence>
<dbReference type="Pfam" id="PF06985">
    <property type="entry name" value="HET"/>
    <property type="match status" value="1"/>
</dbReference>
<dbReference type="PANTHER" id="PTHR33112:SF12">
    <property type="entry name" value="HETEROKARYON INCOMPATIBILITY DOMAIN-CONTAINING PROTEIN"/>
    <property type="match status" value="1"/>
</dbReference>
<protein>
    <submittedName>
        <fullName evidence="2">HET-domain-containing protein</fullName>
    </submittedName>
</protein>